<dbReference type="OrthoDB" id="7026155at2"/>
<keyword evidence="7 9" id="KW-1133">Transmembrane helix</keyword>
<name>A0A4Q1HIV3_9BURK</name>
<dbReference type="GO" id="GO:0006865">
    <property type="term" value="P:amino acid transport"/>
    <property type="evidence" value="ECO:0007669"/>
    <property type="project" value="UniProtKB-KW"/>
</dbReference>
<comment type="subcellular location">
    <subcellularLocation>
        <location evidence="1">Cell inner membrane</location>
        <topology evidence="1">Multi-pass membrane protein</topology>
    </subcellularLocation>
    <subcellularLocation>
        <location evidence="9">Cell membrane</location>
        <topology evidence="9">Multi-pass membrane protein</topology>
    </subcellularLocation>
</comment>
<dbReference type="InterPro" id="IPR000515">
    <property type="entry name" value="MetI-like"/>
</dbReference>
<evidence type="ECO:0000256" key="4">
    <source>
        <dbReference type="ARBA" id="ARBA00022475"/>
    </source>
</evidence>
<dbReference type="InterPro" id="IPR035906">
    <property type="entry name" value="MetI-like_sf"/>
</dbReference>
<dbReference type="PANTHER" id="PTHR30614">
    <property type="entry name" value="MEMBRANE COMPONENT OF AMINO ACID ABC TRANSPORTER"/>
    <property type="match status" value="1"/>
</dbReference>
<dbReference type="InterPro" id="IPR010065">
    <property type="entry name" value="AA_ABC_transptr_permease_3TM"/>
</dbReference>
<keyword evidence="8 9" id="KW-0472">Membrane</keyword>
<keyword evidence="12" id="KW-1185">Reference proteome</keyword>
<dbReference type="CDD" id="cd06261">
    <property type="entry name" value="TM_PBP2"/>
    <property type="match status" value="1"/>
</dbReference>
<evidence type="ECO:0000313" key="11">
    <source>
        <dbReference type="EMBL" id="RXN86196.1"/>
    </source>
</evidence>
<keyword evidence="3 9" id="KW-0813">Transport</keyword>
<dbReference type="GO" id="GO:0043190">
    <property type="term" value="C:ATP-binding cassette (ABC) transporter complex"/>
    <property type="evidence" value="ECO:0007669"/>
    <property type="project" value="InterPro"/>
</dbReference>
<feature type="domain" description="ABC transmembrane type-1" evidence="10">
    <location>
        <begin position="19"/>
        <end position="206"/>
    </location>
</feature>
<evidence type="ECO:0000313" key="12">
    <source>
        <dbReference type="Proteomes" id="UP000290849"/>
    </source>
</evidence>
<dbReference type="RefSeq" id="WP_129152364.1">
    <property type="nucleotide sequence ID" value="NZ_JBHSDO010000017.1"/>
</dbReference>
<dbReference type="SUPFAM" id="SSF161098">
    <property type="entry name" value="MetI-like"/>
    <property type="match status" value="1"/>
</dbReference>
<evidence type="ECO:0000256" key="8">
    <source>
        <dbReference type="ARBA" id="ARBA00023136"/>
    </source>
</evidence>
<protein>
    <submittedName>
        <fullName evidence="11">Ectoine/hydroxyectoine ABC transporter permease subunit EhuD</fullName>
    </submittedName>
</protein>
<dbReference type="InterPro" id="IPR043429">
    <property type="entry name" value="ArtM/GltK/GlnP/TcyL/YhdX-like"/>
</dbReference>
<dbReference type="NCBIfam" id="TIGR03003">
    <property type="entry name" value="ectoine_ehuD"/>
    <property type="match status" value="1"/>
</dbReference>
<feature type="transmembrane region" description="Helical" evidence="9">
    <location>
        <begin position="80"/>
        <end position="98"/>
    </location>
</feature>
<dbReference type="Proteomes" id="UP000290849">
    <property type="component" value="Unassembled WGS sequence"/>
</dbReference>
<comment type="caution">
    <text evidence="11">The sequence shown here is derived from an EMBL/GenBank/DDBJ whole genome shotgun (WGS) entry which is preliminary data.</text>
</comment>
<gene>
    <name evidence="11" type="primary">ehuD</name>
    <name evidence="11" type="ORF">C7R54_20945</name>
</gene>
<proteinExistence type="inferred from homology"/>
<evidence type="ECO:0000256" key="7">
    <source>
        <dbReference type="ARBA" id="ARBA00022989"/>
    </source>
</evidence>
<evidence type="ECO:0000256" key="9">
    <source>
        <dbReference type="RuleBase" id="RU363032"/>
    </source>
</evidence>
<keyword evidence="6" id="KW-0029">Amino-acid transport</keyword>
<feature type="transmembrane region" description="Helical" evidence="9">
    <location>
        <begin position="52"/>
        <end position="74"/>
    </location>
</feature>
<dbReference type="Pfam" id="PF00528">
    <property type="entry name" value="BPD_transp_1"/>
    <property type="match status" value="1"/>
</dbReference>
<feature type="transmembrane region" description="Helical" evidence="9">
    <location>
        <begin position="149"/>
        <end position="168"/>
    </location>
</feature>
<dbReference type="EMBL" id="PYAL01000006">
    <property type="protein sequence ID" value="RXN86196.1"/>
    <property type="molecule type" value="Genomic_DNA"/>
</dbReference>
<organism evidence="11 12">
    <name type="scientific">Achromobacter aloeverae</name>
    <dbReference type="NCBI Taxonomy" id="1750518"/>
    <lineage>
        <taxon>Bacteria</taxon>
        <taxon>Pseudomonadati</taxon>
        <taxon>Pseudomonadota</taxon>
        <taxon>Betaproteobacteria</taxon>
        <taxon>Burkholderiales</taxon>
        <taxon>Alcaligenaceae</taxon>
        <taxon>Achromobacter</taxon>
    </lineage>
</organism>
<evidence type="ECO:0000256" key="2">
    <source>
        <dbReference type="ARBA" id="ARBA00010072"/>
    </source>
</evidence>
<evidence type="ECO:0000256" key="3">
    <source>
        <dbReference type="ARBA" id="ARBA00022448"/>
    </source>
</evidence>
<comment type="similarity">
    <text evidence="2">Belongs to the binding-protein-dependent transport system permease family. HisMQ subfamily.</text>
</comment>
<dbReference type="NCBIfam" id="TIGR01726">
    <property type="entry name" value="HEQRo_perm_3TM"/>
    <property type="match status" value="1"/>
</dbReference>
<dbReference type="Gene3D" id="1.10.3720.10">
    <property type="entry name" value="MetI-like"/>
    <property type="match status" value="1"/>
</dbReference>
<accession>A0A4Q1HIV3</accession>
<dbReference type="PANTHER" id="PTHR30614:SF0">
    <property type="entry name" value="L-CYSTINE TRANSPORT SYSTEM PERMEASE PROTEIN TCYL"/>
    <property type="match status" value="1"/>
</dbReference>
<evidence type="ECO:0000259" key="10">
    <source>
        <dbReference type="PROSITE" id="PS50928"/>
    </source>
</evidence>
<sequence length="219" mass="23858">MNFDVSFALSVMPTILRGLWTTIWVAAAASLGSALLGFTLEMLRRSNRWLGYVMRFVIDFIRSTPVLVQLYFLYFVLPQYGVTLPALVVGVLGLSVYYSGYLAEVFKGGIEAIPAGQFAAAKALGLGRLDAMLYVIAPQMLRNVAAPMANYFVSALKATPYLAVISVPEMLGLALEVGSDTFRYPEPMVSVGIIFLVLAVAIAQAVRVLENRLLAPARR</sequence>
<keyword evidence="5 9" id="KW-0812">Transmembrane</keyword>
<dbReference type="PROSITE" id="PS50928">
    <property type="entry name" value="ABC_TM1"/>
    <property type="match status" value="1"/>
</dbReference>
<evidence type="ECO:0000256" key="6">
    <source>
        <dbReference type="ARBA" id="ARBA00022970"/>
    </source>
</evidence>
<keyword evidence="4" id="KW-1003">Cell membrane</keyword>
<dbReference type="AlphaFoldDB" id="A0A4Q1HIV3"/>
<reference evidence="11 12" key="1">
    <citation type="journal article" date="2017" name="Int. J. Syst. Evol. Microbiol.">
        <title>Achromobacter aloeverae sp. nov., isolated from the root of Aloe vera (L.) Burm.f.</title>
        <authorList>
            <person name="Kuncharoen N."/>
            <person name="Muramatsu Y."/>
            <person name="Shibata C."/>
            <person name="Kamakura Y."/>
            <person name="Nakagawa Y."/>
            <person name="Tanasupawat S."/>
        </authorList>
    </citation>
    <scope>NUCLEOTIDE SEQUENCE [LARGE SCALE GENOMIC DNA]</scope>
    <source>
        <strain evidence="11 12">AVA-1</strain>
    </source>
</reference>
<dbReference type="GO" id="GO:0022857">
    <property type="term" value="F:transmembrane transporter activity"/>
    <property type="evidence" value="ECO:0007669"/>
    <property type="project" value="InterPro"/>
</dbReference>
<dbReference type="InterPro" id="IPR014341">
    <property type="entry name" value="Ectoine_EhuD"/>
</dbReference>
<feature type="transmembrane region" description="Helical" evidence="9">
    <location>
        <begin position="188"/>
        <end position="209"/>
    </location>
</feature>
<feature type="transmembrane region" description="Helical" evidence="9">
    <location>
        <begin position="20"/>
        <end position="40"/>
    </location>
</feature>
<evidence type="ECO:0000256" key="1">
    <source>
        <dbReference type="ARBA" id="ARBA00004429"/>
    </source>
</evidence>
<evidence type="ECO:0000256" key="5">
    <source>
        <dbReference type="ARBA" id="ARBA00022692"/>
    </source>
</evidence>